<dbReference type="PANTHER" id="PTHR30273:SF2">
    <property type="entry name" value="PROTEIN FECR"/>
    <property type="match status" value="1"/>
</dbReference>
<accession>A0A512RFW0</accession>
<evidence type="ECO:0000313" key="4">
    <source>
        <dbReference type="Proteomes" id="UP000321436"/>
    </source>
</evidence>
<evidence type="ECO:0008006" key="5">
    <source>
        <dbReference type="Google" id="ProtNLM"/>
    </source>
</evidence>
<reference evidence="3 4" key="1">
    <citation type="submission" date="2019-07" db="EMBL/GenBank/DDBJ databases">
        <title>Whole genome shotgun sequence of Chitinophaga cymbidii NBRC 109752.</title>
        <authorList>
            <person name="Hosoyama A."/>
            <person name="Uohara A."/>
            <person name="Ohji S."/>
            <person name="Ichikawa N."/>
        </authorList>
    </citation>
    <scope>NUCLEOTIDE SEQUENCE [LARGE SCALE GENOMIC DNA]</scope>
    <source>
        <strain evidence="3 4">NBRC 109752</strain>
    </source>
</reference>
<dbReference type="Gene3D" id="3.55.50.30">
    <property type="match status" value="1"/>
</dbReference>
<dbReference type="Pfam" id="PF16344">
    <property type="entry name" value="FecR_C"/>
    <property type="match status" value="1"/>
</dbReference>
<evidence type="ECO:0000259" key="2">
    <source>
        <dbReference type="Pfam" id="PF16344"/>
    </source>
</evidence>
<evidence type="ECO:0000259" key="1">
    <source>
        <dbReference type="Pfam" id="PF04773"/>
    </source>
</evidence>
<sequence>MLLPGNVYIQAGDKSPFSNMPVTDRLRYLLRSYIDGSSTPAELQELSDLLPTVEDDVLEELVDEEYEVIKLLGARQDADWNRLFNNIVRSPRSRSRWWQYAAAAAVVLGIAGSAYYFAQRPEKEAAPLTQSTPVEVQPARSGAVLTLSNGQQIVLDSAADGNIASQGSTQVSKVNGRLVYSSADASSREIVYNTVSTPRGRHFQLELPDGTRVWLNALSSLKYPNVFNDGERSVTLQGEGYFDVAKDAAKPFRVKVNGQTIEVLGTGFNVQAYTSTIVTTLIEGAVSVNNGNSRTALKPGQQAVSNDQSIQVRPADMQKAVAWKEGEFRFRSDDMSNIMDQLSHWYDIDVRYTGKLPEKRYSGSISRHAKIEEVLEMLHVLTGARFELKDAELTVIL</sequence>
<proteinExistence type="predicted"/>
<gene>
    <name evidence="3" type="ORF">CCY01nite_08500</name>
</gene>
<feature type="domain" description="Protein FecR C-terminal" evidence="2">
    <location>
        <begin position="328"/>
        <end position="395"/>
    </location>
</feature>
<organism evidence="3 4">
    <name type="scientific">Chitinophaga cymbidii</name>
    <dbReference type="NCBI Taxonomy" id="1096750"/>
    <lineage>
        <taxon>Bacteria</taxon>
        <taxon>Pseudomonadati</taxon>
        <taxon>Bacteroidota</taxon>
        <taxon>Chitinophagia</taxon>
        <taxon>Chitinophagales</taxon>
        <taxon>Chitinophagaceae</taxon>
        <taxon>Chitinophaga</taxon>
    </lineage>
</organism>
<dbReference type="GO" id="GO:0016989">
    <property type="term" value="F:sigma factor antagonist activity"/>
    <property type="evidence" value="ECO:0007669"/>
    <property type="project" value="TreeGrafter"/>
</dbReference>
<feature type="domain" description="FecR protein" evidence="1">
    <location>
        <begin position="194"/>
        <end position="286"/>
    </location>
</feature>
<dbReference type="EMBL" id="BKAU01000001">
    <property type="protein sequence ID" value="GEP94590.1"/>
    <property type="molecule type" value="Genomic_DNA"/>
</dbReference>
<dbReference type="PANTHER" id="PTHR30273">
    <property type="entry name" value="PERIPLASMIC SIGNAL SENSOR AND SIGMA FACTOR ACTIVATOR FECR-RELATED"/>
    <property type="match status" value="1"/>
</dbReference>
<dbReference type="Proteomes" id="UP000321436">
    <property type="component" value="Unassembled WGS sequence"/>
</dbReference>
<keyword evidence="4" id="KW-1185">Reference proteome</keyword>
<dbReference type="InterPro" id="IPR032508">
    <property type="entry name" value="FecR_C"/>
</dbReference>
<dbReference type="AlphaFoldDB" id="A0A512RFW0"/>
<comment type="caution">
    <text evidence="3">The sequence shown here is derived from an EMBL/GenBank/DDBJ whole genome shotgun (WGS) entry which is preliminary data.</text>
</comment>
<protein>
    <recommendedName>
        <fullName evidence="5">Iron dicitrate transporter FecR</fullName>
    </recommendedName>
</protein>
<dbReference type="FunFam" id="2.60.120.1440:FF:000001">
    <property type="entry name" value="Putative anti-sigma factor"/>
    <property type="match status" value="1"/>
</dbReference>
<dbReference type="Pfam" id="PF04773">
    <property type="entry name" value="FecR"/>
    <property type="match status" value="1"/>
</dbReference>
<name>A0A512RFW0_9BACT</name>
<dbReference type="Gene3D" id="2.60.120.1440">
    <property type="match status" value="1"/>
</dbReference>
<dbReference type="InterPro" id="IPR012373">
    <property type="entry name" value="Ferrdict_sens_TM"/>
</dbReference>
<evidence type="ECO:0000313" key="3">
    <source>
        <dbReference type="EMBL" id="GEP94590.1"/>
    </source>
</evidence>
<dbReference type="InterPro" id="IPR006860">
    <property type="entry name" value="FecR"/>
</dbReference>